<keyword evidence="1" id="KW-0812">Transmembrane</keyword>
<proteinExistence type="predicted"/>
<name>A0A1A9WN95_9MUSC</name>
<feature type="transmembrane region" description="Helical" evidence="1">
    <location>
        <begin position="66"/>
        <end position="86"/>
    </location>
</feature>
<accession>A0A1A9WN95</accession>
<dbReference type="AlphaFoldDB" id="A0A1A9WN95"/>
<dbReference type="Proteomes" id="UP000091820">
    <property type="component" value="Unassembled WGS sequence"/>
</dbReference>
<keyword evidence="1" id="KW-0472">Membrane</keyword>
<organism evidence="2 3">
    <name type="scientific">Glossina brevipalpis</name>
    <dbReference type="NCBI Taxonomy" id="37001"/>
    <lineage>
        <taxon>Eukaryota</taxon>
        <taxon>Metazoa</taxon>
        <taxon>Ecdysozoa</taxon>
        <taxon>Arthropoda</taxon>
        <taxon>Hexapoda</taxon>
        <taxon>Insecta</taxon>
        <taxon>Pterygota</taxon>
        <taxon>Neoptera</taxon>
        <taxon>Endopterygota</taxon>
        <taxon>Diptera</taxon>
        <taxon>Brachycera</taxon>
        <taxon>Muscomorpha</taxon>
        <taxon>Hippoboscoidea</taxon>
        <taxon>Glossinidae</taxon>
        <taxon>Glossina</taxon>
    </lineage>
</organism>
<dbReference type="EnsemblMetazoa" id="GBRI025879-RA">
    <property type="protein sequence ID" value="GBRI025879-PA"/>
    <property type="gene ID" value="GBRI025879"/>
</dbReference>
<evidence type="ECO:0000256" key="1">
    <source>
        <dbReference type="SAM" id="Phobius"/>
    </source>
</evidence>
<reference evidence="3" key="1">
    <citation type="submission" date="2014-03" db="EMBL/GenBank/DDBJ databases">
        <authorList>
            <person name="Aksoy S."/>
            <person name="Warren W."/>
            <person name="Wilson R.K."/>
        </authorList>
    </citation>
    <scope>NUCLEOTIDE SEQUENCE [LARGE SCALE GENOMIC DNA]</scope>
    <source>
        <strain evidence="3">IAEA</strain>
    </source>
</reference>
<evidence type="ECO:0000313" key="2">
    <source>
        <dbReference type="EnsemblMetazoa" id="GBRI025879-PA"/>
    </source>
</evidence>
<sequence>MSQSTDNNLAVKAVQALIDRFNRCLFTKCMRTIPHYQPLHIGGRTSTLQIRNRTHNTQKRRICNTFIHKNIVSILMYLCLYLAYILEQHYPISTPTTQPYSNDAVSSSFTFQYHYNEYAFMGLCAT</sequence>
<keyword evidence="3" id="KW-1185">Reference proteome</keyword>
<evidence type="ECO:0000313" key="3">
    <source>
        <dbReference type="Proteomes" id="UP000091820"/>
    </source>
</evidence>
<reference evidence="2" key="2">
    <citation type="submission" date="2020-05" db="UniProtKB">
        <authorList>
            <consortium name="EnsemblMetazoa"/>
        </authorList>
    </citation>
    <scope>IDENTIFICATION</scope>
    <source>
        <strain evidence="2">IAEA</strain>
    </source>
</reference>
<protein>
    <submittedName>
        <fullName evidence="2">Uncharacterized protein</fullName>
    </submittedName>
</protein>
<keyword evidence="1" id="KW-1133">Transmembrane helix</keyword>
<dbReference type="VEuPathDB" id="VectorBase:GBRI025879"/>